<dbReference type="STRING" id="223786.SAMN05216234_11011"/>
<keyword evidence="3" id="KW-1185">Reference proteome</keyword>
<keyword evidence="1" id="KW-0472">Membrane</keyword>
<accession>A0A1I5NEG4</accession>
<evidence type="ECO:0000313" key="2">
    <source>
        <dbReference type="EMBL" id="SFP20144.1"/>
    </source>
</evidence>
<gene>
    <name evidence="2" type="ORF">SAMN05216234_11011</name>
</gene>
<feature type="transmembrane region" description="Helical" evidence="1">
    <location>
        <begin position="43"/>
        <end position="63"/>
    </location>
</feature>
<reference evidence="2 3" key="1">
    <citation type="submission" date="2016-10" db="EMBL/GenBank/DDBJ databases">
        <authorList>
            <person name="de Groot N.N."/>
        </authorList>
    </citation>
    <scope>NUCLEOTIDE SEQUENCE [LARGE SCALE GENOMIC DNA]</scope>
    <source>
        <strain evidence="2 3">EP1-55-1</strain>
    </source>
</reference>
<organism evidence="2 3">
    <name type="scientific">Hydrogenimonas thermophila</name>
    <dbReference type="NCBI Taxonomy" id="223786"/>
    <lineage>
        <taxon>Bacteria</taxon>
        <taxon>Pseudomonadati</taxon>
        <taxon>Campylobacterota</taxon>
        <taxon>Epsilonproteobacteria</taxon>
        <taxon>Campylobacterales</taxon>
        <taxon>Hydrogenimonadaceae</taxon>
        <taxon>Hydrogenimonas</taxon>
    </lineage>
</organism>
<name>A0A1I5NEG4_9BACT</name>
<keyword evidence="1" id="KW-1133">Transmembrane helix</keyword>
<dbReference type="RefSeq" id="WP_092911706.1">
    <property type="nucleotide sequence ID" value="NZ_CP136592.1"/>
</dbReference>
<evidence type="ECO:0000256" key="1">
    <source>
        <dbReference type="SAM" id="Phobius"/>
    </source>
</evidence>
<dbReference type="Proteomes" id="UP000199227">
    <property type="component" value="Unassembled WGS sequence"/>
</dbReference>
<proteinExistence type="predicted"/>
<dbReference type="AlphaFoldDB" id="A0A1I5NEG4"/>
<protein>
    <submittedName>
        <fullName evidence="2">Uncharacterized protein</fullName>
    </submittedName>
</protein>
<sequence length="67" mass="7630">MKKNIGIFMLFASMGLFYWGYHESQLISEPVAGLLQKDNGTRYILYINIVAIVVLLVGGYLSMEDRK</sequence>
<feature type="transmembrane region" description="Helical" evidence="1">
    <location>
        <begin position="5"/>
        <end position="21"/>
    </location>
</feature>
<evidence type="ECO:0000313" key="3">
    <source>
        <dbReference type="Proteomes" id="UP000199227"/>
    </source>
</evidence>
<dbReference type="EMBL" id="FOXB01000010">
    <property type="protein sequence ID" value="SFP20144.1"/>
    <property type="molecule type" value="Genomic_DNA"/>
</dbReference>
<keyword evidence="1" id="KW-0812">Transmembrane</keyword>